<dbReference type="EMBL" id="BMIL01000002">
    <property type="protein sequence ID" value="GGC57118.1"/>
    <property type="molecule type" value="Genomic_DNA"/>
</dbReference>
<comment type="caution">
    <text evidence="1">The sequence shown here is derived from an EMBL/GenBank/DDBJ whole genome shotgun (WGS) entry which is preliminary data.</text>
</comment>
<protein>
    <submittedName>
        <fullName evidence="1">Uncharacterized protein</fullName>
    </submittedName>
</protein>
<dbReference type="Proteomes" id="UP000651668">
    <property type="component" value="Unassembled WGS sequence"/>
</dbReference>
<accession>A0A916U1F4</accession>
<organism evidence="1 2">
    <name type="scientific">Pedobacter quisquiliarum</name>
    <dbReference type="NCBI Taxonomy" id="1834438"/>
    <lineage>
        <taxon>Bacteria</taxon>
        <taxon>Pseudomonadati</taxon>
        <taxon>Bacteroidota</taxon>
        <taxon>Sphingobacteriia</taxon>
        <taxon>Sphingobacteriales</taxon>
        <taxon>Sphingobacteriaceae</taxon>
        <taxon>Pedobacter</taxon>
    </lineage>
</organism>
<gene>
    <name evidence="1" type="ORF">GCM10011387_08380</name>
</gene>
<sequence length="211" mass="24496">MSYEMEEGSVRHILKTSIQTIIGFNAIIAQVDSSRSIDFLEINTAKALESFQETAYKKDFSFLITTSIMDSATLTIDKSTHYMRSETVWLDAEFYFYGKITNAGGKDKANIHVLTDEYGTIRIDIPQRVLQSLEDNILYKPFGVRAMGRQQAETGELDKSSLHFVELVDYHPKYDESYLKGLRNKAAWLNEIEPESWLREVRYHLYQLKLW</sequence>
<proteinExistence type="predicted"/>
<keyword evidence="2" id="KW-1185">Reference proteome</keyword>
<reference evidence="1" key="2">
    <citation type="submission" date="2020-09" db="EMBL/GenBank/DDBJ databases">
        <authorList>
            <person name="Sun Q."/>
            <person name="Zhou Y."/>
        </authorList>
    </citation>
    <scope>NUCLEOTIDE SEQUENCE</scope>
    <source>
        <strain evidence="1">CGMCC 1.15343</strain>
    </source>
</reference>
<evidence type="ECO:0000313" key="1">
    <source>
        <dbReference type="EMBL" id="GGC57118.1"/>
    </source>
</evidence>
<reference evidence="1" key="1">
    <citation type="journal article" date="2014" name="Int. J. Syst. Evol. Microbiol.">
        <title>Complete genome sequence of Corynebacterium casei LMG S-19264T (=DSM 44701T), isolated from a smear-ripened cheese.</title>
        <authorList>
            <consortium name="US DOE Joint Genome Institute (JGI-PGF)"/>
            <person name="Walter F."/>
            <person name="Albersmeier A."/>
            <person name="Kalinowski J."/>
            <person name="Ruckert C."/>
        </authorList>
    </citation>
    <scope>NUCLEOTIDE SEQUENCE</scope>
    <source>
        <strain evidence="1">CGMCC 1.15343</strain>
    </source>
</reference>
<dbReference type="AlphaFoldDB" id="A0A916U1F4"/>
<name>A0A916U1F4_9SPHI</name>
<evidence type="ECO:0000313" key="2">
    <source>
        <dbReference type="Proteomes" id="UP000651668"/>
    </source>
</evidence>